<dbReference type="STRING" id="4537.A0A0E0KBH3"/>
<dbReference type="InterPro" id="IPR005061">
    <property type="entry name" value="Ist1"/>
</dbReference>
<dbReference type="GO" id="GO:0015031">
    <property type="term" value="P:protein transport"/>
    <property type="evidence" value="ECO:0007669"/>
    <property type="project" value="InterPro"/>
</dbReference>
<feature type="compositionally biased region" description="Polar residues" evidence="2">
    <location>
        <begin position="414"/>
        <end position="426"/>
    </location>
</feature>
<dbReference type="PANTHER" id="PTHR12161:SF17">
    <property type="entry name" value="EXPRESSED PROTEIN"/>
    <property type="match status" value="1"/>
</dbReference>
<dbReference type="OMA" id="GARPYES"/>
<accession>A0A0E0KBH3</accession>
<dbReference type="PANTHER" id="PTHR12161">
    <property type="entry name" value="IST1 FAMILY MEMBER"/>
    <property type="match status" value="1"/>
</dbReference>
<feature type="compositionally biased region" description="Polar residues" evidence="2">
    <location>
        <begin position="348"/>
        <end position="360"/>
    </location>
</feature>
<dbReference type="AlphaFoldDB" id="A0A0E0KBH3"/>
<dbReference type="Pfam" id="PF03398">
    <property type="entry name" value="Ist1"/>
    <property type="match status" value="2"/>
</dbReference>
<feature type="region of interest" description="Disordered" evidence="2">
    <location>
        <begin position="293"/>
        <end position="382"/>
    </location>
</feature>
<organism evidence="3">
    <name type="scientific">Oryza punctata</name>
    <name type="common">Red rice</name>
    <dbReference type="NCBI Taxonomy" id="4537"/>
    <lineage>
        <taxon>Eukaryota</taxon>
        <taxon>Viridiplantae</taxon>
        <taxon>Streptophyta</taxon>
        <taxon>Embryophyta</taxon>
        <taxon>Tracheophyta</taxon>
        <taxon>Spermatophyta</taxon>
        <taxon>Magnoliopsida</taxon>
        <taxon>Liliopsida</taxon>
        <taxon>Poales</taxon>
        <taxon>Poaceae</taxon>
        <taxon>BOP clade</taxon>
        <taxon>Oryzoideae</taxon>
        <taxon>Oryzeae</taxon>
        <taxon>Oryzinae</taxon>
        <taxon>Oryza</taxon>
    </lineage>
</organism>
<comment type="similarity">
    <text evidence="1">Belongs to the IST1 family.</text>
</comment>
<feature type="region of interest" description="Disordered" evidence="2">
    <location>
        <begin position="403"/>
        <end position="492"/>
    </location>
</feature>
<evidence type="ECO:0008006" key="5">
    <source>
        <dbReference type="Google" id="ProtNLM"/>
    </source>
</evidence>
<evidence type="ECO:0000256" key="2">
    <source>
        <dbReference type="SAM" id="MobiDB-lite"/>
    </source>
</evidence>
<sequence length="739" mass="80759">MGLFGGKSTSKQTAKLKSLIKLAAARVTVARRPRLGRRSIARGDVAQLLSIGHLDRALLRAEQVIDEDSMLEVLDIVELYCKILIEQATQLDKPKECGEEIKEAAAGLMFASARCGDLPELIDARAILADKFGRDFAAAAKDGAHGVVDPTLVRKLSGAPASTEQKQRLAKVIAAENDILLEFPDNPGDIDQVGCNLRYLAHYGIVLLLYCAMQGKQNEQAKNLRAEQFVKQNEVKRDRHEVQGRQRFVDEEVNPRLARLSVQEQYADARMAAEAAFKSASFAAMAARAAVELSRSESQGKGSRGGGGGGGYEKVHPVQNSVAGEKEAPPSWKPHKPPSPSPSPSWSDRSTATSVGSEGTQKGKGVVFDESDEEVDEVAWTPQLRRPPYRRASTMGIGGGAWNGEAGRIGADTQPFQDGVYNNSQHPRPPHRRHASELGAGAPREPLAPQRGQYRDPPYRRDPTAYSDINGGAAQRRQPDGAGARPYESSDYVHPPYARIVSALERSNEHIARHEEVRRIGTGERVLQERVYGAGGAPGRAPLNQEGRLNSTSKQTGKLKTLMGLVISRIAAARRPRLARKSIATDDVRQLLTVGHLDRAIHRVEQVIAEDNMLEAFEMIEMYCKRLIEHAAKLNKHGECTEEIREAAATVMFAAGWCGELPELLFARTILADKFGSDFTEAAKDGTGIVDPMLVWKLSGNAKSMELKRKVTKEIAMENNIVVDFSELQGAIKDEEGSD</sequence>
<feature type="compositionally biased region" description="Basic and acidic residues" evidence="2">
    <location>
        <begin position="453"/>
        <end position="463"/>
    </location>
</feature>
<reference evidence="3" key="2">
    <citation type="submission" date="2018-05" db="EMBL/GenBank/DDBJ databases">
        <title>OpunRS2 (Oryza punctata Reference Sequence Version 2).</title>
        <authorList>
            <person name="Zhang J."/>
            <person name="Kudrna D."/>
            <person name="Lee S."/>
            <person name="Talag J."/>
            <person name="Welchert J."/>
            <person name="Wing R.A."/>
        </authorList>
    </citation>
    <scope>NUCLEOTIDE SEQUENCE [LARGE SCALE GENOMIC DNA]</scope>
</reference>
<feature type="compositionally biased region" description="Gly residues" evidence="2">
    <location>
        <begin position="302"/>
        <end position="312"/>
    </location>
</feature>
<keyword evidence="4" id="KW-1185">Reference proteome</keyword>
<dbReference type="InterPro" id="IPR042277">
    <property type="entry name" value="IST1-like"/>
</dbReference>
<protein>
    <recommendedName>
        <fullName evidence="5">IST1-like protein</fullName>
    </recommendedName>
</protein>
<reference evidence="3" key="1">
    <citation type="submission" date="2015-04" db="UniProtKB">
        <authorList>
            <consortium name="EnsemblPlants"/>
        </authorList>
    </citation>
    <scope>IDENTIFICATION</scope>
</reference>
<dbReference type="Proteomes" id="UP000026962">
    <property type="component" value="Chromosome 3"/>
</dbReference>
<dbReference type="FunFam" id="1.20.1260.60:FF:000002">
    <property type="entry name" value="Vacuolar protein sorting-associated protein IST1"/>
    <property type="match status" value="2"/>
</dbReference>
<evidence type="ECO:0000313" key="3">
    <source>
        <dbReference type="EnsemblPlants" id="OPUNC03G10730.2"/>
    </source>
</evidence>
<name>A0A0E0KBH3_ORYPU</name>
<dbReference type="Gene3D" id="1.20.1260.60">
    <property type="entry name" value="Vacuolar protein sorting-associated protein Ist1"/>
    <property type="match status" value="2"/>
</dbReference>
<dbReference type="eggNOG" id="KOG2027">
    <property type="taxonomic scope" value="Eukaryota"/>
</dbReference>
<dbReference type="Gramene" id="OPUNC03G10730.2">
    <property type="protein sequence ID" value="OPUNC03G10730.2"/>
    <property type="gene ID" value="OPUNC03G10730"/>
</dbReference>
<proteinExistence type="inferred from homology"/>
<evidence type="ECO:0000313" key="4">
    <source>
        <dbReference type="Proteomes" id="UP000026962"/>
    </source>
</evidence>
<dbReference type="EnsemblPlants" id="OPUNC03G10730.2">
    <property type="protein sequence ID" value="OPUNC03G10730.2"/>
    <property type="gene ID" value="OPUNC03G10730"/>
</dbReference>
<evidence type="ECO:0000256" key="1">
    <source>
        <dbReference type="ARBA" id="ARBA00005536"/>
    </source>
</evidence>